<evidence type="ECO:0000256" key="1">
    <source>
        <dbReference type="ARBA" id="ARBA00006484"/>
    </source>
</evidence>
<sequence>MLYDKKLGIIMNFKNKVVVITGASSGIGEATAIEFAKRGAHTVLVARRKEKLLEVEKKLSSFSGSSFVCQCDVSNKEQVTEMSKKILDKFGRIDILVNNAGFVIYGKVNELSTEEIVAQMETNYFGMIYCTKALLPQMLEQHSGHIVNVASVGASFGVPGIASYCATKYAMLGFSEGLRHELDGTGVGLTVVSPIMVRTPLFDHPSFENFSKFSTGISLSSKTVAKTIIKASNSSRLELVVPSVARAGIWFKQTFPFFINPIIGNRFRKQLTKRNNSN</sequence>
<dbReference type="PIRSF" id="PIRSF000126">
    <property type="entry name" value="11-beta-HSD1"/>
    <property type="match status" value="1"/>
</dbReference>
<evidence type="ECO:0000256" key="2">
    <source>
        <dbReference type="ARBA" id="ARBA00023002"/>
    </source>
</evidence>
<dbReference type="EMBL" id="KF900894">
    <property type="protein sequence ID" value="AIF10557.1"/>
    <property type="molecule type" value="Genomic_DNA"/>
</dbReference>
<proteinExistence type="inferred from homology"/>
<dbReference type="SUPFAM" id="SSF51735">
    <property type="entry name" value="NAD(P)-binding Rossmann-fold domains"/>
    <property type="match status" value="1"/>
</dbReference>
<accession>A0A075H7Z2</accession>
<dbReference type="FunFam" id="3.40.50.720:FF:000047">
    <property type="entry name" value="NADP-dependent L-serine/L-allo-threonine dehydrogenase"/>
    <property type="match status" value="1"/>
</dbReference>
<keyword evidence="2" id="KW-0560">Oxidoreductase</keyword>
<evidence type="ECO:0000313" key="4">
    <source>
        <dbReference type="EMBL" id="AIF10557.1"/>
    </source>
</evidence>
<dbReference type="PRINTS" id="PR00080">
    <property type="entry name" value="SDRFAMILY"/>
</dbReference>
<organism evidence="4">
    <name type="scientific">uncultured marine thaumarchaeote KM3_46_F12</name>
    <dbReference type="NCBI Taxonomy" id="1456160"/>
    <lineage>
        <taxon>Archaea</taxon>
        <taxon>Nitrososphaerota</taxon>
        <taxon>environmental samples</taxon>
    </lineage>
</organism>
<dbReference type="PRINTS" id="PR00081">
    <property type="entry name" value="GDHRDH"/>
</dbReference>
<dbReference type="PROSITE" id="PS00061">
    <property type="entry name" value="ADH_SHORT"/>
    <property type="match status" value="1"/>
</dbReference>
<reference evidence="4" key="1">
    <citation type="journal article" date="2014" name="Genome Biol. Evol.">
        <title>Pangenome evidence for extensive interdomain horizontal transfer affecting lineage core and shell genes in uncultured planktonic thaumarchaeota and euryarchaeota.</title>
        <authorList>
            <person name="Deschamps P."/>
            <person name="Zivanovic Y."/>
            <person name="Moreira D."/>
            <person name="Rodriguez-Valera F."/>
            <person name="Lopez-Garcia P."/>
        </authorList>
    </citation>
    <scope>NUCLEOTIDE SEQUENCE</scope>
</reference>
<dbReference type="InterPro" id="IPR002347">
    <property type="entry name" value="SDR_fam"/>
</dbReference>
<dbReference type="GO" id="GO:0016020">
    <property type="term" value="C:membrane"/>
    <property type="evidence" value="ECO:0007669"/>
    <property type="project" value="TreeGrafter"/>
</dbReference>
<protein>
    <submittedName>
        <fullName evidence="4">Short-chain dehydrogenase/reductase SDR</fullName>
    </submittedName>
</protein>
<dbReference type="InterPro" id="IPR020904">
    <property type="entry name" value="Sc_DH/Rdtase_CS"/>
</dbReference>
<dbReference type="PANTHER" id="PTHR44196">
    <property type="entry name" value="DEHYDROGENASE/REDUCTASE SDR FAMILY MEMBER 7B"/>
    <property type="match status" value="1"/>
</dbReference>
<dbReference type="Pfam" id="PF00106">
    <property type="entry name" value="adh_short"/>
    <property type="match status" value="1"/>
</dbReference>
<dbReference type="Gene3D" id="3.40.50.720">
    <property type="entry name" value="NAD(P)-binding Rossmann-like Domain"/>
    <property type="match status" value="1"/>
</dbReference>
<evidence type="ECO:0000256" key="3">
    <source>
        <dbReference type="RuleBase" id="RU000363"/>
    </source>
</evidence>
<dbReference type="AlphaFoldDB" id="A0A075H7Z2"/>
<name>A0A075H7Z2_9ARCH</name>
<dbReference type="InterPro" id="IPR036291">
    <property type="entry name" value="NAD(P)-bd_dom_sf"/>
</dbReference>
<dbReference type="GO" id="GO:0016616">
    <property type="term" value="F:oxidoreductase activity, acting on the CH-OH group of donors, NAD or NADP as acceptor"/>
    <property type="evidence" value="ECO:0007669"/>
    <property type="project" value="UniProtKB-ARBA"/>
</dbReference>
<dbReference type="PANTHER" id="PTHR44196:SF1">
    <property type="entry name" value="DEHYDROGENASE_REDUCTASE SDR FAMILY MEMBER 7B"/>
    <property type="match status" value="1"/>
</dbReference>
<comment type="similarity">
    <text evidence="1 3">Belongs to the short-chain dehydrogenases/reductases (SDR) family.</text>
</comment>